<gene>
    <name evidence="1" type="ORF">E5329_03765</name>
</gene>
<dbReference type="EMBL" id="SRYA01000005">
    <property type="protein sequence ID" value="TGY97732.1"/>
    <property type="molecule type" value="Genomic_DNA"/>
</dbReference>
<evidence type="ECO:0000313" key="1">
    <source>
        <dbReference type="EMBL" id="TGY97732.1"/>
    </source>
</evidence>
<name>A0AC61S092_9FIRM</name>
<protein>
    <submittedName>
        <fullName evidence="1">Uncharacterized protein</fullName>
    </submittedName>
</protein>
<keyword evidence="2" id="KW-1185">Reference proteome</keyword>
<reference evidence="1" key="1">
    <citation type="submission" date="2019-04" db="EMBL/GenBank/DDBJ databases">
        <title>Microbes associate with the intestines of laboratory mice.</title>
        <authorList>
            <person name="Navarre W."/>
            <person name="Wong E."/>
            <person name="Huang K."/>
            <person name="Tropini C."/>
            <person name="Ng K."/>
            <person name="Yu B."/>
        </authorList>
    </citation>
    <scope>NUCLEOTIDE SEQUENCE</scope>
    <source>
        <strain evidence="1">NM01_1-7b</strain>
    </source>
</reference>
<dbReference type="Proteomes" id="UP000304953">
    <property type="component" value="Unassembled WGS sequence"/>
</dbReference>
<organism evidence="1 2">
    <name type="scientific">Petralouisia muris</name>
    <dbReference type="NCBI Taxonomy" id="3032872"/>
    <lineage>
        <taxon>Bacteria</taxon>
        <taxon>Bacillati</taxon>
        <taxon>Bacillota</taxon>
        <taxon>Clostridia</taxon>
        <taxon>Lachnospirales</taxon>
        <taxon>Lachnospiraceae</taxon>
        <taxon>Petralouisia</taxon>
    </lineage>
</organism>
<accession>A0AC61S092</accession>
<comment type="caution">
    <text evidence="1">The sequence shown here is derived from an EMBL/GenBank/DDBJ whole genome shotgun (WGS) entry which is preliminary data.</text>
</comment>
<sequence>MNHNNKYAIFCVIIMITLSMSACSAKQSEPQKSNGIIQENQVSDEGNTDGKPQDIGSPDVEYVDDEYAMSDNLLPFGSEIVYEDISYKVLNVEKTKKFGGRIRNNLNDLSFEGIDSEGNLKGNETYVFLKICFTNTSEKEKEIYRNQGVITGIAEDFQIFQLSADTVYIDQFWNGGDESSVQHYVLKPGESVESEVGYLLQDADVQGKLYYMIGDTSEYDDIDNKFVALEE</sequence>
<proteinExistence type="predicted"/>
<evidence type="ECO:0000313" key="2">
    <source>
        <dbReference type="Proteomes" id="UP000304953"/>
    </source>
</evidence>